<accession>A0AAN5CKV9</accession>
<organism evidence="2 3">
    <name type="scientific">Pristionchus mayeri</name>
    <dbReference type="NCBI Taxonomy" id="1317129"/>
    <lineage>
        <taxon>Eukaryota</taxon>
        <taxon>Metazoa</taxon>
        <taxon>Ecdysozoa</taxon>
        <taxon>Nematoda</taxon>
        <taxon>Chromadorea</taxon>
        <taxon>Rhabditida</taxon>
        <taxon>Rhabditina</taxon>
        <taxon>Diplogasteromorpha</taxon>
        <taxon>Diplogasteroidea</taxon>
        <taxon>Neodiplogasteridae</taxon>
        <taxon>Pristionchus</taxon>
    </lineage>
</organism>
<reference evidence="3" key="1">
    <citation type="submission" date="2022-10" db="EMBL/GenBank/DDBJ databases">
        <title>Genome assembly of Pristionchus species.</title>
        <authorList>
            <person name="Yoshida K."/>
            <person name="Sommer R.J."/>
        </authorList>
    </citation>
    <scope>NUCLEOTIDE SEQUENCE [LARGE SCALE GENOMIC DNA]</scope>
    <source>
        <strain evidence="3">RS5460</strain>
    </source>
</reference>
<keyword evidence="1" id="KW-0812">Transmembrane</keyword>
<dbReference type="EMBL" id="BTRK01000004">
    <property type="protein sequence ID" value="GMR46267.1"/>
    <property type="molecule type" value="Genomic_DNA"/>
</dbReference>
<feature type="transmembrane region" description="Helical" evidence="1">
    <location>
        <begin position="6"/>
        <end position="21"/>
    </location>
</feature>
<evidence type="ECO:0000313" key="3">
    <source>
        <dbReference type="Proteomes" id="UP001328107"/>
    </source>
</evidence>
<feature type="transmembrane region" description="Helical" evidence="1">
    <location>
        <begin position="189"/>
        <end position="217"/>
    </location>
</feature>
<proteinExistence type="predicted"/>
<comment type="caution">
    <text evidence="2">The sequence shown here is derived from an EMBL/GenBank/DDBJ whole genome shotgun (WGS) entry which is preliminary data.</text>
</comment>
<feature type="non-terminal residue" evidence="2">
    <location>
        <position position="245"/>
    </location>
</feature>
<dbReference type="InterPro" id="IPR019428">
    <property type="entry name" value="7TM_GPCR_serpentine_rcpt_Str"/>
</dbReference>
<dbReference type="Proteomes" id="UP001328107">
    <property type="component" value="Unassembled WGS sequence"/>
</dbReference>
<evidence type="ECO:0000313" key="2">
    <source>
        <dbReference type="EMBL" id="GMR46267.1"/>
    </source>
</evidence>
<dbReference type="Pfam" id="PF10319">
    <property type="entry name" value="7TM_GPCR_Srj"/>
    <property type="match status" value="1"/>
</dbReference>
<sequence>LLYCFALISVIANSLLIALILQRQCRLLGKYRWLLLTFAIGDIIISLFHAWTGLKQPAAFGFILNTVYCLLFYEPFILLSFHFIYRWVALEKFVSEGCDRNPMFIQHVSMQFRCENRCAITTTSIFEDHLQWGGVNWVILKAIGIDGIVATASLNVNAMCIYRIRKYLQSHTKMSDRTRNQQVQLFRALLWQFFVPFVLCFVPFNVCFVLPITGIAFNELGNIIGNMASMFPAVDAVMVMFIVGR</sequence>
<keyword evidence="1" id="KW-1133">Transmembrane helix</keyword>
<dbReference type="PANTHER" id="PTHR22943:SF248">
    <property type="entry name" value="SEVEN TM RECEPTOR"/>
    <property type="match status" value="1"/>
</dbReference>
<protein>
    <recommendedName>
        <fullName evidence="4">G protein-coupled receptor</fullName>
    </recommendedName>
</protein>
<dbReference type="PANTHER" id="PTHR22943">
    <property type="entry name" value="7-TRANSMEMBRANE DOMAIN RECEPTOR C.ELEGANS"/>
    <property type="match status" value="1"/>
</dbReference>
<keyword evidence="1" id="KW-0472">Membrane</keyword>
<dbReference type="SUPFAM" id="SSF81321">
    <property type="entry name" value="Family A G protein-coupled receptor-like"/>
    <property type="match status" value="1"/>
</dbReference>
<feature type="transmembrane region" description="Helical" evidence="1">
    <location>
        <begin position="223"/>
        <end position="243"/>
    </location>
</feature>
<dbReference type="AlphaFoldDB" id="A0AAN5CKV9"/>
<dbReference type="Pfam" id="PF10326">
    <property type="entry name" value="7TM_GPCR_Str"/>
    <property type="match status" value="1"/>
</dbReference>
<name>A0AAN5CKV9_9BILA</name>
<feature type="transmembrane region" description="Helical" evidence="1">
    <location>
        <begin position="33"/>
        <end position="52"/>
    </location>
</feature>
<dbReference type="InterPro" id="IPR019423">
    <property type="entry name" value="7TM_GPCR_serpentine_rcpt_Srj"/>
</dbReference>
<feature type="transmembrane region" description="Helical" evidence="1">
    <location>
        <begin position="58"/>
        <end position="85"/>
    </location>
</feature>
<feature type="non-terminal residue" evidence="2">
    <location>
        <position position="1"/>
    </location>
</feature>
<evidence type="ECO:0000256" key="1">
    <source>
        <dbReference type="SAM" id="Phobius"/>
    </source>
</evidence>
<evidence type="ECO:0008006" key="4">
    <source>
        <dbReference type="Google" id="ProtNLM"/>
    </source>
</evidence>
<keyword evidence="3" id="KW-1185">Reference proteome</keyword>
<gene>
    <name evidence="2" type="ORF">PMAYCL1PPCAC_16462</name>
</gene>